<gene>
    <name evidence="1" type="ORF">EV421DRAFT_1908141</name>
</gene>
<evidence type="ECO:0008006" key="3">
    <source>
        <dbReference type="Google" id="ProtNLM"/>
    </source>
</evidence>
<accession>A0AA39J6H4</accession>
<evidence type="ECO:0000313" key="2">
    <source>
        <dbReference type="Proteomes" id="UP001175226"/>
    </source>
</evidence>
<keyword evidence="2" id="KW-1185">Reference proteome</keyword>
<dbReference type="InterPro" id="IPR011009">
    <property type="entry name" value="Kinase-like_dom_sf"/>
</dbReference>
<sequence length="283" mass="32413">MTSRPSDQPYDPNEYDPDFSWDYDIDNPTVLRETCRDLRRLRKAVISGRYLQEGLCFTVTFPRVFRRSTIANARELPLFATTAGTYSVSQVCVAEPKAENPSGYCVSPRHLAHMEDLVYGKLESLQGTVIPYYFGLHKLTIHNREVARVLVLFMEYVDGVTVPQWKRTYVKHENLYSDDEDDDDEVESGISEDSCSSSTEREFEALKFKPEGGPKLFYLEEAKQIFPLALRGITEINSLGVAHQDVRPENMIIYPNVKSPQGFVFIDFARSCVNIPREEMQAE</sequence>
<proteinExistence type="predicted"/>
<dbReference type="AlphaFoldDB" id="A0AA39J6H4"/>
<comment type="caution">
    <text evidence="1">The sequence shown here is derived from an EMBL/GenBank/DDBJ whole genome shotgun (WGS) entry which is preliminary data.</text>
</comment>
<reference evidence="1" key="1">
    <citation type="submission" date="2023-06" db="EMBL/GenBank/DDBJ databases">
        <authorList>
            <consortium name="Lawrence Berkeley National Laboratory"/>
            <person name="Ahrendt S."/>
            <person name="Sahu N."/>
            <person name="Indic B."/>
            <person name="Wong-Bajracharya J."/>
            <person name="Merenyi Z."/>
            <person name="Ke H.-M."/>
            <person name="Monk M."/>
            <person name="Kocsube S."/>
            <person name="Drula E."/>
            <person name="Lipzen A."/>
            <person name="Balint B."/>
            <person name="Henrissat B."/>
            <person name="Andreopoulos B."/>
            <person name="Martin F.M."/>
            <person name="Harder C.B."/>
            <person name="Rigling D."/>
            <person name="Ford K.L."/>
            <person name="Foster G.D."/>
            <person name="Pangilinan J."/>
            <person name="Papanicolaou A."/>
            <person name="Barry K."/>
            <person name="LaButti K."/>
            <person name="Viragh M."/>
            <person name="Koriabine M."/>
            <person name="Yan M."/>
            <person name="Riley R."/>
            <person name="Champramary S."/>
            <person name="Plett K.L."/>
            <person name="Tsai I.J."/>
            <person name="Slot J."/>
            <person name="Sipos G."/>
            <person name="Plett J."/>
            <person name="Nagy L.G."/>
            <person name="Grigoriev I.V."/>
        </authorList>
    </citation>
    <scope>NUCLEOTIDE SEQUENCE</scope>
    <source>
        <strain evidence="1">FPL87.14</strain>
    </source>
</reference>
<name>A0AA39J6H4_9AGAR</name>
<dbReference type="EMBL" id="JAUEPT010000056">
    <property type="protein sequence ID" value="KAK0436272.1"/>
    <property type="molecule type" value="Genomic_DNA"/>
</dbReference>
<protein>
    <recommendedName>
        <fullName evidence="3">Protein kinase domain-containing protein</fullName>
    </recommendedName>
</protein>
<evidence type="ECO:0000313" key="1">
    <source>
        <dbReference type="EMBL" id="KAK0436272.1"/>
    </source>
</evidence>
<dbReference type="SUPFAM" id="SSF56112">
    <property type="entry name" value="Protein kinase-like (PK-like)"/>
    <property type="match status" value="1"/>
</dbReference>
<organism evidence="1 2">
    <name type="scientific">Armillaria borealis</name>
    <dbReference type="NCBI Taxonomy" id="47425"/>
    <lineage>
        <taxon>Eukaryota</taxon>
        <taxon>Fungi</taxon>
        <taxon>Dikarya</taxon>
        <taxon>Basidiomycota</taxon>
        <taxon>Agaricomycotina</taxon>
        <taxon>Agaricomycetes</taxon>
        <taxon>Agaricomycetidae</taxon>
        <taxon>Agaricales</taxon>
        <taxon>Marasmiineae</taxon>
        <taxon>Physalacriaceae</taxon>
        <taxon>Armillaria</taxon>
    </lineage>
</organism>
<dbReference type="Proteomes" id="UP001175226">
    <property type="component" value="Unassembled WGS sequence"/>
</dbReference>